<reference evidence="8 9" key="1">
    <citation type="submission" date="2008-04" db="EMBL/GenBank/DDBJ databases">
        <title>Complete sequence of chromosome of Natranaerobius thermophilus JW/NM-WN-LF.</title>
        <authorList>
            <consortium name="US DOE Joint Genome Institute"/>
            <person name="Copeland A."/>
            <person name="Lucas S."/>
            <person name="Lapidus A."/>
            <person name="Glavina del Rio T."/>
            <person name="Dalin E."/>
            <person name="Tice H."/>
            <person name="Bruce D."/>
            <person name="Goodwin L."/>
            <person name="Pitluck S."/>
            <person name="Chertkov O."/>
            <person name="Brettin T."/>
            <person name="Detter J.C."/>
            <person name="Han C."/>
            <person name="Kuske C.R."/>
            <person name="Schmutz J."/>
            <person name="Larimer F."/>
            <person name="Land M."/>
            <person name="Hauser L."/>
            <person name="Kyrpides N."/>
            <person name="Lykidis A."/>
            <person name="Mesbah N.M."/>
            <person name="Wiegel J."/>
        </authorList>
    </citation>
    <scope>NUCLEOTIDE SEQUENCE [LARGE SCALE GENOMIC DNA]</scope>
    <source>
        <strain evidence="9">ATCC BAA-1301 / DSM 18059 / JW/NM-WN-LF</strain>
    </source>
</reference>
<dbReference type="PROSITE" id="PS00676">
    <property type="entry name" value="SIGMA54_INTERACT_2"/>
    <property type="match status" value="1"/>
</dbReference>
<dbReference type="PANTHER" id="PTHR32071:SF57">
    <property type="entry name" value="C4-DICARBOXYLATE TRANSPORT TRANSCRIPTIONAL REGULATORY PROTEIN DCTD"/>
    <property type="match status" value="1"/>
</dbReference>
<dbReference type="RefSeq" id="WP_012447467.1">
    <property type="nucleotide sequence ID" value="NC_010718.1"/>
</dbReference>
<dbReference type="Pfam" id="PF00158">
    <property type="entry name" value="Sigma54_activat"/>
    <property type="match status" value="1"/>
</dbReference>
<evidence type="ECO:0000259" key="6">
    <source>
        <dbReference type="PROSITE" id="PS50045"/>
    </source>
</evidence>
<gene>
    <name evidence="8" type="ordered locus">Nther_1006</name>
</gene>
<evidence type="ECO:0000256" key="3">
    <source>
        <dbReference type="ARBA" id="ARBA00023015"/>
    </source>
</evidence>
<dbReference type="Gene3D" id="1.10.8.60">
    <property type="match status" value="1"/>
</dbReference>
<evidence type="ECO:0000313" key="9">
    <source>
        <dbReference type="Proteomes" id="UP000001683"/>
    </source>
</evidence>
<keyword evidence="5" id="KW-0804">Transcription</keyword>
<dbReference type="KEGG" id="nth:Nther_1006"/>
<dbReference type="Gene3D" id="3.40.50.300">
    <property type="entry name" value="P-loop containing nucleotide triphosphate hydrolases"/>
    <property type="match status" value="1"/>
</dbReference>
<dbReference type="PROSITE" id="PS00675">
    <property type="entry name" value="SIGMA54_INTERACT_1"/>
    <property type="match status" value="1"/>
</dbReference>
<dbReference type="InterPro" id="IPR013668">
    <property type="entry name" value="RNase_R_HTH_12"/>
</dbReference>
<sequence length="706" mass="80209">MHEISLITGSSKTLETLLSQLQEYTCESKDINLYSYALDEIKGPPYFGNVVIFSSPIVKQELEEIWGLNIPKSSEVIIADRTINYEFIDRIVLLPSRTKVLFVNDAKESALEGIEALQEIGIDHLEFHPYYPGIEFCDSKLKDINIAITPGEKDRVPKHINKIYDIGPRLLDFTTIMKVLKSIGQLESRGRQFSNNYLQKIITMAKRLSHSANCISELNQHLNTVIDGLQDGLVVFDTQGRISVYNENFRRMMEIPEANLRGRKISDVIYQKPLKEFLMNYDTEQELSIDLDKDKLLVSKIKLMDNNYLVGRFRSQKNSTEYREAKNIEKGHFAKHTFDNIVGKSSIVTYTKNIAHKLSKTELTILLEGESGTGKELYANAIHNSSHRKDAPFLAVNFSALPDNLIESELFGYEEGAFTGASKGGKPGLFEQADGGTIFLDEIGDSSLKVQARLLRVLQEKEVMRIGATKIRPVNVRVVAATNKNLKQLIAQGNFRQDLYYRLKMGYIKIPALRDRKEDIPKLLDYLIKIETAADIKFDDEVLNILKNYDWPGNIRELKNVVSYMLAVRQNDYLTIEDIPHKDYFEYRHNHVKSVENNVDNLSCNTSDQKTHSSVESSSGNNAISPLSQTDKFILAAIENLTQSDKVAGRKKISELSQKNQENLTEAQVRTRLNNLAKEGYVKKHKGRGCNLTDKGKNLLRDNEIS</sequence>
<dbReference type="GO" id="GO:0003677">
    <property type="term" value="F:DNA binding"/>
    <property type="evidence" value="ECO:0007669"/>
    <property type="project" value="UniProtKB-KW"/>
</dbReference>
<dbReference type="InterPro" id="IPR003593">
    <property type="entry name" value="AAA+_ATPase"/>
</dbReference>
<dbReference type="Gene3D" id="3.30.450.20">
    <property type="entry name" value="PAS domain"/>
    <property type="match status" value="1"/>
</dbReference>
<dbReference type="SMART" id="SM00382">
    <property type="entry name" value="AAA"/>
    <property type="match status" value="1"/>
</dbReference>
<dbReference type="PROSITE" id="PS50112">
    <property type="entry name" value="PAS"/>
    <property type="match status" value="1"/>
</dbReference>
<feature type="domain" description="Sigma-54 factor interaction" evidence="6">
    <location>
        <begin position="341"/>
        <end position="567"/>
    </location>
</feature>
<protein>
    <submittedName>
        <fullName evidence="8">Putative sigma54 specific transcriptional regulator</fullName>
    </submittedName>
</protein>
<evidence type="ECO:0000256" key="1">
    <source>
        <dbReference type="ARBA" id="ARBA00022741"/>
    </source>
</evidence>
<dbReference type="SUPFAM" id="SSF52540">
    <property type="entry name" value="P-loop containing nucleoside triphosphate hydrolases"/>
    <property type="match status" value="1"/>
</dbReference>
<dbReference type="FunFam" id="3.40.50.300:FF:000006">
    <property type="entry name" value="DNA-binding transcriptional regulator NtrC"/>
    <property type="match status" value="1"/>
</dbReference>
<dbReference type="InterPro" id="IPR036388">
    <property type="entry name" value="WH-like_DNA-bd_sf"/>
</dbReference>
<dbReference type="InterPro" id="IPR025943">
    <property type="entry name" value="Sigma_54_int_dom_ATP-bd_2"/>
</dbReference>
<dbReference type="STRING" id="457570.Nther_1006"/>
<evidence type="ECO:0000256" key="2">
    <source>
        <dbReference type="ARBA" id="ARBA00022840"/>
    </source>
</evidence>
<dbReference type="InterPro" id="IPR025662">
    <property type="entry name" value="Sigma_54_int_dom_ATP-bd_1"/>
</dbReference>
<dbReference type="EMBL" id="CP001034">
    <property type="protein sequence ID" value="ACB84590.1"/>
    <property type="molecule type" value="Genomic_DNA"/>
</dbReference>
<dbReference type="Pfam" id="PF00989">
    <property type="entry name" value="PAS"/>
    <property type="match status" value="1"/>
</dbReference>
<keyword evidence="4" id="KW-0238">DNA-binding</keyword>
<dbReference type="InterPro" id="IPR000014">
    <property type="entry name" value="PAS"/>
</dbReference>
<feature type="domain" description="PAS" evidence="7">
    <location>
        <begin position="218"/>
        <end position="272"/>
    </location>
</feature>
<dbReference type="InterPro" id="IPR058031">
    <property type="entry name" value="AAA_lid_NorR"/>
</dbReference>
<dbReference type="PANTHER" id="PTHR32071">
    <property type="entry name" value="TRANSCRIPTIONAL REGULATORY PROTEIN"/>
    <property type="match status" value="1"/>
</dbReference>
<dbReference type="Proteomes" id="UP000001683">
    <property type="component" value="Chromosome"/>
</dbReference>
<dbReference type="InterPro" id="IPR036390">
    <property type="entry name" value="WH_DNA-bd_sf"/>
</dbReference>
<evidence type="ECO:0000313" key="8">
    <source>
        <dbReference type="EMBL" id="ACB84590.1"/>
    </source>
</evidence>
<proteinExistence type="predicted"/>
<dbReference type="CDD" id="cd00130">
    <property type="entry name" value="PAS"/>
    <property type="match status" value="1"/>
</dbReference>
<dbReference type="PROSITE" id="PS50045">
    <property type="entry name" value="SIGMA54_INTERACT_4"/>
    <property type="match status" value="1"/>
</dbReference>
<keyword evidence="2" id="KW-0067">ATP-binding</keyword>
<keyword evidence="3" id="KW-0805">Transcription regulation</keyword>
<dbReference type="InterPro" id="IPR002078">
    <property type="entry name" value="Sigma_54_int"/>
</dbReference>
<dbReference type="SUPFAM" id="SSF55785">
    <property type="entry name" value="PYP-like sensor domain (PAS domain)"/>
    <property type="match status" value="1"/>
</dbReference>
<dbReference type="Pfam" id="PF08461">
    <property type="entry name" value="WHD_RNase_R"/>
    <property type="match status" value="1"/>
</dbReference>
<dbReference type="CDD" id="cd00009">
    <property type="entry name" value="AAA"/>
    <property type="match status" value="1"/>
</dbReference>
<evidence type="ECO:0000256" key="5">
    <source>
        <dbReference type="ARBA" id="ARBA00023163"/>
    </source>
</evidence>
<dbReference type="eggNOG" id="COG3829">
    <property type="taxonomic scope" value="Bacteria"/>
</dbReference>
<dbReference type="Pfam" id="PF25601">
    <property type="entry name" value="AAA_lid_14"/>
    <property type="match status" value="1"/>
</dbReference>
<dbReference type="PROSITE" id="PS00688">
    <property type="entry name" value="SIGMA54_INTERACT_3"/>
    <property type="match status" value="1"/>
</dbReference>
<dbReference type="InterPro" id="IPR027417">
    <property type="entry name" value="P-loop_NTPase"/>
</dbReference>
<dbReference type="InterPro" id="IPR025944">
    <property type="entry name" value="Sigma_54_int_dom_CS"/>
</dbReference>
<reference evidence="8 9" key="2">
    <citation type="journal article" date="2011" name="J. Bacteriol.">
        <title>Complete genome sequence of the anaerobic, halophilic alkalithermophile Natranaerobius thermophilus JW/NM-WN-LF.</title>
        <authorList>
            <person name="Zhao B."/>
            <person name="Mesbah N.M."/>
            <person name="Dalin E."/>
            <person name="Goodwin L."/>
            <person name="Nolan M."/>
            <person name="Pitluck S."/>
            <person name="Chertkov O."/>
            <person name="Brettin T.S."/>
            <person name="Han J."/>
            <person name="Larimer F.W."/>
            <person name="Land M.L."/>
            <person name="Hauser L."/>
            <person name="Kyrpides N."/>
            <person name="Wiegel J."/>
        </authorList>
    </citation>
    <scope>NUCLEOTIDE SEQUENCE [LARGE SCALE GENOMIC DNA]</scope>
    <source>
        <strain evidence="9">ATCC BAA-1301 / DSM 18059 / JW/NM-WN-LF</strain>
    </source>
</reference>
<dbReference type="GO" id="GO:0006355">
    <property type="term" value="P:regulation of DNA-templated transcription"/>
    <property type="evidence" value="ECO:0007669"/>
    <property type="project" value="InterPro"/>
</dbReference>
<keyword evidence="1" id="KW-0547">Nucleotide-binding</keyword>
<dbReference type="InParanoid" id="B2A0N2"/>
<dbReference type="Gene3D" id="1.10.10.10">
    <property type="entry name" value="Winged helix-like DNA-binding domain superfamily/Winged helix DNA-binding domain"/>
    <property type="match status" value="1"/>
</dbReference>
<dbReference type="GO" id="GO:0005524">
    <property type="term" value="F:ATP binding"/>
    <property type="evidence" value="ECO:0007669"/>
    <property type="project" value="UniProtKB-KW"/>
</dbReference>
<accession>B2A0N2</accession>
<dbReference type="AlphaFoldDB" id="B2A0N2"/>
<dbReference type="SUPFAM" id="SSF46785">
    <property type="entry name" value="Winged helix' DNA-binding domain"/>
    <property type="match status" value="1"/>
</dbReference>
<evidence type="ECO:0000256" key="4">
    <source>
        <dbReference type="ARBA" id="ARBA00023125"/>
    </source>
</evidence>
<dbReference type="InterPro" id="IPR035965">
    <property type="entry name" value="PAS-like_dom_sf"/>
</dbReference>
<name>B2A0N2_NATTJ</name>
<dbReference type="InterPro" id="IPR013767">
    <property type="entry name" value="PAS_fold"/>
</dbReference>
<dbReference type="SMART" id="SM00091">
    <property type="entry name" value="PAS"/>
    <property type="match status" value="1"/>
</dbReference>
<organism evidence="8 9">
    <name type="scientific">Natranaerobius thermophilus (strain ATCC BAA-1301 / DSM 18059 / JW/NM-WN-LF)</name>
    <dbReference type="NCBI Taxonomy" id="457570"/>
    <lineage>
        <taxon>Bacteria</taxon>
        <taxon>Bacillati</taxon>
        <taxon>Bacillota</taxon>
        <taxon>Clostridia</taxon>
        <taxon>Natranaerobiales</taxon>
        <taxon>Natranaerobiaceae</taxon>
        <taxon>Natranaerobius</taxon>
    </lineage>
</organism>
<evidence type="ECO:0000259" key="7">
    <source>
        <dbReference type="PROSITE" id="PS50112"/>
    </source>
</evidence>
<dbReference type="HOGENOM" id="CLU_000445_8_7_9"/>
<keyword evidence="9" id="KW-1185">Reference proteome</keyword>